<dbReference type="EMBL" id="CP032050">
    <property type="protein sequence ID" value="AYN66531.1"/>
    <property type="molecule type" value="Genomic_DNA"/>
</dbReference>
<reference evidence="2 3" key="1">
    <citation type="submission" date="2018-08" db="EMBL/GenBank/DDBJ databases">
        <title>The reduced genetic potential of extracellular carbohydrate catabolism in Euzebyella marina RN62, a Flavobacteriia bacterium isolated from the hadal water.</title>
        <authorList>
            <person name="Xue C."/>
        </authorList>
    </citation>
    <scope>NUCLEOTIDE SEQUENCE [LARGE SCALE GENOMIC DNA]</scope>
    <source>
        <strain evidence="2 3">RN62</strain>
    </source>
</reference>
<dbReference type="Proteomes" id="UP000276309">
    <property type="component" value="Chromosome"/>
</dbReference>
<dbReference type="RefSeq" id="WP_121847583.1">
    <property type="nucleotide sequence ID" value="NZ_CP032050.1"/>
</dbReference>
<dbReference type="GO" id="GO:0016740">
    <property type="term" value="F:transferase activity"/>
    <property type="evidence" value="ECO:0007669"/>
    <property type="project" value="UniProtKB-KW"/>
</dbReference>
<protein>
    <submittedName>
        <fullName evidence="2">GNAT family N-acetyltransferase</fullName>
    </submittedName>
</protein>
<keyword evidence="3" id="KW-1185">Reference proteome</keyword>
<proteinExistence type="predicted"/>
<organism evidence="2 3">
    <name type="scientific">Euzebyella marina</name>
    <dbReference type="NCBI Taxonomy" id="1761453"/>
    <lineage>
        <taxon>Bacteria</taxon>
        <taxon>Pseudomonadati</taxon>
        <taxon>Bacteroidota</taxon>
        <taxon>Flavobacteriia</taxon>
        <taxon>Flavobacteriales</taxon>
        <taxon>Flavobacteriaceae</taxon>
        <taxon>Euzebyella</taxon>
    </lineage>
</organism>
<dbReference type="Pfam" id="PF13480">
    <property type="entry name" value="Acetyltransf_6"/>
    <property type="match status" value="1"/>
</dbReference>
<dbReference type="Gene3D" id="3.40.630.30">
    <property type="match status" value="1"/>
</dbReference>
<sequence>MIKGNPFLSDTFSGVWKKHFYTNGKVKKPEFLAPLTFAKHPSLPVWHNMGSTLTKGIDYQVNLGNRPNEINDTYLIFDVPSYFNVEKSESNQIGFLSSKQYPGYLIDLDTFTDFQQFMQKTFSKSSRYKLNKYKRRLEECFDISYKMVWGDVEKKEYDELFESFRNLLEKRFDDKEVYNNNLDATEWNFYKEVAYPLLLDKKAALYVIYDQNIPIGVTLNYFSKEIIFDAITVFDIDYAKFHLGSVTIMKLIEWGLENNFKIFDFSKGHFEYKTRWATRTYDFEYHIYFNRKSIKSKLTANSVKKFFDLKQNLREKNLNERLHKLTYGLKNQKKDKPSTPGYTFIELENTVSTDNLDLITLEKQENNYLKTIAFEFLYLNNECMKNLKIFKVEHNEMDYLFVGNLKQTGVQMSKQQA</sequence>
<dbReference type="SUPFAM" id="SSF55729">
    <property type="entry name" value="Acyl-CoA N-acyltransferases (Nat)"/>
    <property type="match status" value="1"/>
</dbReference>
<accession>A0A3G2L2T1</accession>
<name>A0A3G2L2T1_9FLAO</name>
<keyword evidence="2" id="KW-0808">Transferase</keyword>
<gene>
    <name evidence="2" type="ORF">D1013_03600</name>
</gene>
<evidence type="ECO:0000313" key="3">
    <source>
        <dbReference type="Proteomes" id="UP000276309"/>
    </source>
</evidence>
<evidence type="ECO:0000259" key="1">
    <source>
        <dbReference type="Pfam" id="PF13480"/>
    </source>
</evidence>
<dbReference type="InterPro" id="IPR038740">
    <property type="entry name" value="BioF2-like_GNAT_dom"/>
</dbReference>
<dbReference type="AlphaFoldDB" id="A0A3G2L2T1"/>
<dbReference type="InterPro" id="IPR016181">
    <property type="entry name" value="Acyl_CoA_acyltransferase"/>
</dbReference>
<feature type="domain" description="BioF2-like acetyltransferase" evidence="1">
    <location>
        <begin position="125"/>
        <end position="273"/>
    </location>
</feature>
<dbReference type="KEGG" id="emar:D1013_03600"/>
<evidence type="ECO:0000313" key="2">
    <source>
        <dbReference type="EMBL" id="AYN66531.1"/>
    </source>
</evidence>
<dbReference type="OrthoDB" id="1422531at2"/>